<name>A0A0V8IM98_9MICC</name>
<sequence length="459" mass="48175">MTGQAGGLPPGRQADTAGSRDPVIDLVRFACLALVVVGHTMMVSPVLHSDGTVTTQNTLAEQDWFEPVIWIFMVMPLFFVTGGITGLQSWRRLTAHGGTAARFVRARLLRLVRPATALLAAMFLGLGTALLLGVHPQVVELMAAGAGMPLWFLAAYLAAQLNIPFLAALHARAPWLTFAGLTALVVAVDCLRGAFPALANVNLLFLWCAVQQLGFLLADGHLSGLPRSGLAAVALAANALLATVTGLGLYTGNMLVNLNPPNLCLLLLGISQAALMECARPVLRAASRLPWLGRMLQLAGARSLTVYLWHLPLLVAMSGLLLLAPVPKPDSGTPEWWWARAVVLPALLLLLVPVLAAFGRLEEPPVAALGPGGKPAAVAAAVVVVFLPVADAALGGLTLALLGTGAALFALAQLILGAVPGWAAARRFRRSPLRSSRRSSSGRPDRPRRGRRGIATGVK</sequence>
<dbReference type="AlphaFoldDB" id="A0A0V8IM98"/>
<dbReference type="InterPro" id="IPR002656">
    <property type="entry name" value="Acyl_transf_3_dom"/>
</dbReference>
<feature type="transmembrane region" description="Helical" evidence="2">
    <location>
        <begin position="141"/>
        <end position="163"/>
    </location>
</feature>
<dbReference type="EMBL" id="LNQM01000004">
    <property type="protein sequence ID" value="KSU75829.1"/>
    <property type="molecule type" value="Genomic_DNA"/>
</dbReference>
<keyword evidence="4" id="KW-0808">Transferase</keyword>
<feature type="transmembrane region" description="Helical" evidence="2">
    <location>
        <begin position="26"/>
        <end position="48"/>
    </location>
</feature>
<evidence type="ECO:0000256" key="1">
    <source>
        <dbReference type="SAM" id="MobiDB-lite"/>
    </source>
</evidence>
<evidence type="ECO:0000313" key="4">
    <source>
        <dbReference type="EMBL" id="KSU75829.1"/>
    </source>
</evidence>
<organism evidence="4 5">
    <name type="scientific">Pseudarthrobacter enclensis</name>
    <dbReference type="NCBI Taxonomy" id="993070"/>
    <lineage>
        <taxon>Bacteria</taxon>
        <taxon>Bacillati</taxon>
        <taxon>Actinomycetota</taxon>
        <taxon>Actinomycetes</taxon>
        <taxon>Micrococcales</taxon>
        <taxon>Micrococcaceae</taxon>
        <taxon>Pseudarthrobacter</taxon>
    </lineage>
</organism>
<dbReference type="OrthoDB" id="8206682at2"/>
<evidence type="ECO:0000313" key="5">
    <source>
        <dbReference type="Proteomes" id="UP000053199"/>
    </source>
</evidence>
<keyword evidence="2" id="KW-0472">Membrane</keyword>
<dbReference type="Pfam" id="PF01757">
    <property type="entry name" value="Acyl_transf_3"/>
    <property type="match status" value="1"/>
</dbReference>
<feature type="transmembrane region" description="Helical" evidence="2">
    <location>
        <begin position="201"/>
        <end position="218"/>
    </location>
</feature>
<evidence type="ECO:0000259" key="3">
    <source>
        <dbReference type="Pfam" id="PF01757"/>
    </source>
</evidence>
<comment type="caution">
    <text evidence="4">The sequence shown here is derived from an EMBL/GenBank/DDBJ whole genome shotgun (WGS) entry which is preliminary data.</text>
</comment>
<feature type="transmembrane region" description="Helical" evidence="2">
    <location>
        <begin position="111"/>
        <end position="135"/>
    </location>
</feature>
<accession>A0A0V8IM98</accession>
<reference evidence="4 5" key="1">
    <citation type="journal article" date="2014" name="Arch. Microbiol.">
        <title>Arthrobacter enclensis sp. nov., isolated from sediment sample.</title>
        <authorList>
            <person name="Dastager S.G."/>
            <person name="Liu Q."/>
            <person name="Tang S.K."/>
            <person name="Krishnamurthi S."/>
            <person name="Lee J.C."/>
            <person name="Li W.J."/>
        </authorList>
    </citation>
    <scope>NUCLEOTIDE SEQUENCE [LARGE SCALE GENOMIC DNA]</scope>
    <source>
        <strain evidence="4 5">NIO-1008</strain>
    </source>
</reference>
<feature type="transmembrane region" description="Helical" evidence="2">
    <location>
        <begin position="230"/>
        <end position="251"/>
    </location>
</feature>
<dbReference type="RefSeq" id="WP_058268123.1">
    <property type="nucleotide sequence ID" value="NZ_FMAZ01000004.1"/>
</dbReference>
<dbReference type="STRING" id="993070.AS031_10565"/>
<evidence type="ECO:0000256" key="2">
    <source>
        <dbReference type="SAM" id="Phobius"/>
    </source>
</evidence>
<feature type="transmembrane region" description="Helical" evidence="2">
    <location>
        <begin position="406"/>
        <end position="425"/>
    </location>
</feature>
<gene>
    <name evidence="4" type="ORF">AS031_10565</name>
</gene>
<dbReference type="GO" id="GO:0016747">
    <property type="term" value="F:acyltransferase activity, transferring groups other than amino-acyl groups"/>
    <property type="evidence" value="ECO:0007669"/>
    <property type="project" value="InterPro"/>
</dbReference>
<keyword evidence="2" id="KW-1133">Transmembrane helix</keyword>
<protein>
    <submittedName>
        <fullName evidence="4">Acyltransferase</fullName>
    </submittedName>
</protein>
<proteinExistence type="predicted"/>
<feature type="transmembrane region" description="Helical" evidence="2">
    <location>
        <begin position="304"/>
        <end position="324"/>
    </location>
</feature>
<feature type="region of interest" description="Disordered" evidence="1">
    <location>
        <begin position="433"/>
        <end position="459"/>
    </location>
</feature>
<dbReference type="Proteomes" id="UP000053199">
    <property type="component" value="Unassembled WGS sequence"/>
</dbReference>
<keyword evidence="2" id="KW-0812">Transmembrane</keyword>
<feature type="transmembrane region" description="Helical" evidence="2">
    <location>
        <begin position="68"/>
        <end position="90"/>
    </location>
</feature>
<feature type="transmembrane region" description="Helical" evidence="2">
    <location>
        <begin position="336"/>
        <end position="358"/>
    </location>
</feature>
<feature type="domain" description="Acyltransferase 3" evidence="3">
    <location>
        <begin position="24"/>
        <end position="350"/>
    </location>
</feature>
<keyword evidence="5" id="KW-1185">Reference proteome</keyword>
<keyword evidence="4" id="KW-0012">Acyltransferase</keyword>